<sequence>MFCREEWSLTYTFVMICFLTLRLSTGQNCPTTSLEDVVIDIQSSLSKGIRGNEPIHTLTQEDCVNSCCSTKNITGDKACNLMIFDTRKTTRQPNCYLFFCPSEEACPLKPAKGLMSYRIIRAPATTHLPSRESTQEGSRLVRGQSPQAVTPTPPPVIRSSEPTGSLRQGALLRKLGSSHHSEKLFEIDQASPQFSAYKEKGHSQSSRFSSEQNRAHLLPEKVTTRPATVAVSSPRITSATPEPAFAPTANAPVIPSVTSEPEGVPSAPPLAVATSQPPTSLLSTVLARAVVTPKASVTTTAAISNTIFEAPTDGKGPPETVPVRDISDLSLNTEDAYNPATLSLSTVASSAATLLLSNVDSSAPNQTASQENGKASPGGSSLKSVPESQHSLPFEKWLLIGTLLFGVLFLAIGLVLLGRIFSESLRRRRYSRLDYLINGIYVDI</sequence>
<name>A0A6G1B7U3_CROCR</name>
<gene>
    <name evidence="11" type="primary">Mansc1</name>
    <name evidence="11" type="ORF">FOF47_R18410</name>
</gene>
<keyword evidence="5 8" id="KW-0472">Membrane</keyword>
<keyword evidence="2 8" id="KW-0812">Transmembrane</keyword>
<dbReference type="PANTHER" id="PTHR46876">
    <property type="entry name" value="LOW-DENSITY LIPOPROTEIN RECEPTOR-RELATED PROTEIN 11"/>
    <property type="match status" value="1"/>
</dbReference>
<feature type="region of interest" description="Disordered" evidence="7">
    <location>
        <begin position="254"/>
        <end position="276"/>
    </location>
</feature>
<dbReference type="Proteomes" id="UP000475037">
    <property type="component" value="Unassembled WGS sequence"/>
</dbReference>
<evidence type="ECO:0000256" key="2">
    <source>
        <dbReference type="ARBA" id="ARBA00022692"/>
    </source>
</evidence>
<evidence type="ECO:0000256" key="5">
    <source>
        <dbReference type="ARBA" id="ARBA00023136"/>
    </source>
</evidence>
<evidence type="ECO:0000256" key="6">
    <source>
        <dbReference type="ARBA" id="ARBA00023180"/>
    </source>
</evidence>
<feature type="non-terminal residue" evidence="11">
    <location>
        <position position="1"/>
    </location>
</feature>
<dbReference type="SMART" id="SM00765">
    <property type="entry name" value="MANEC"/>
    <property type="match status" value="1"/>
</dbReference>
<feature type="non-terminal residue" evidence="11">
    <location>
        <position position="444"/>
    </location>
</feature>
<feature type="transmembrane region" description="Helical" evidence="8">
    <location>
        <begin position="397"/>
        <end position="422"/>
    </location>
</feature>
<evidence type="ECO:0000256" key="7">
    <source>
        <dbReference type="SAM" id="MobiDB-lite"/>
    </source>
</evidence>
<dbReference type="InterPro" id="IPR011106">
    <property type="entry name" value="MANSC_N"/>
</dbReference>
<evidence type="ECO:0000313" key="12">
    <source>
        <dbReference type="Proteomes" id="UP000475037"/>
    </source>
</evidence>
<organism evidence="11 12">
    <name type="scientific">Crocuta crocuta</name>
    <name type="common">Spotted hyena</name>
    <dbReference type="NCBI Taxonomy" id="9678"/>
    <lineage>
        <taxon>Eukaryota</taxon>
        <taxon>Metazoa</taxon>
        <taxon>Chordata</taxon>
        <taxon>Craniata</taxon>
        <taxon>Vertebrata</taxon>
        <taxon>Euteleostomi</taxon>
        <taxon>Mammalia</taxon>
        <taxon>Eutheria</taxon>
        <taxon>Laurasiatheria</taxon>
        <taxon>Carnivora</taxon>
        <taxon>Feliformia</taxon>
        <taxon>Hyaenidae</taxon>
        <taxon>Crocuta</taxon>
    </lineage>
</organism>
<dbReference type="Pfam" id="PF07502">
    <property type="entry name" value="MANEC"/>
    <property type="match status" value="1"/>
</dbReference>
<feature type="domain" description="MANSC" evidence="10">
    <location>
        <begin position="33"/>
        <end position="117"/>
    </location>
</feature>
<comment type="caution">
    <text evidence="11">The sequence shown here is derived from an EMBL/GenBank/DDBJ whole genome shotgun (WGS) entry which is preliminary data.</text>
</comment>
<feature type="region of interest" description="Disordered" evidence="7">
    <location>
        <begin position="362"/>
        <end position="385"/>
    </location>
</feature>
<keyword evidence="6" id="KW-0325">Glycoprotein</keyword>
<proteinExistence type="predicted"/>
<evidence type="ECO:0000256" key="4">
    <source>
        <dbReference type="ARBA" id="ARBA00022989"/>
    </source>
</evidence>
<feature type="chain" id="PRO_5026285461" evidence="9">
    <location>
        <begin position="27"/>
        <end position="444"/>
    </location>
</feature>
<dbReference type="InterPro" id="IPR013980">
    <property type="entry name" value="MANSC_dom"/>
</dbReference>
<keyword evidence="4 8" id="KW-1133">Transmembrane helix</keyword>
<evidence type="ECO:0000256" key="8">
    <source>
        <dbReference type="SAM" id="Phobius"/>
    </source>
</evidence>
<evidence type="ECO:0000256" key="9">
    <source>
        <dbReference type="SAM" id="SignalP"/>
    </source>
</evidence>
<dbReference type="AlphaFoldDB" id="A0A6G1B7U3"/>
<keyword evidence="3 9" id="KW-0732">Signal</keyword>
<dbReference type="GO" id="GO:0016020">
    <property type="term" value="C:membrane"/>
    <property type="evidence" value="ECO:0007669"/>
    <property type="project" value="UniProtKB-SubCell"/>
</dbReference>
<reference evidence="11 12" key="1">
    <citation type="submission" date="2019-11" db="EMBL/GenBank/DDBJ databases">
        <authorList>
            <person name="Yang C."/>
            <person name="Li F."/>
        </authorList>
    </citation>
    <scope>NUCLEOTIDE SEQUENCE [LARGE SCALE GENOMIC DNA]</scope>
    <source>
        <strain evidence="11">KB4526</strain>
        <tissue evidence="11">Muscle</tissue>
    </source>
</reference>
<feature type="signal peptide" evidence="9">
    <location>
        <begin position="1"/>
        <end position="26"/>
    </location>
</feature>
<comment type="subcellular location">
    <subcellularLocation>
        <location evidence="1">Membrane</location>
        <topology evidence="1">Single-pass type I membrane protein</topology>
    </subcellularLocation>
</comment>
<evidence type="ECO:0000256" key="1">
    <source>
        <dbReference type="ARBA" id="ARBA00004479"/>
    </source>
</evidence>
<feature type="region of interest" description="Disordered" evidence="7">
    <location>
        <begin position="125"/>
        <end position="164"/>
    </location>
</feature>
<accession>A0A6G1B7U3</accession>
<keyword evidence="12" id="KW-1185">Reference proteome</keyword>
<dbReference type="PANTHER" id="PTHR46876:SF3">
    <property type="entry name" value="MANSC DOMAIN CONTAINING 1"/>
    <property type="match status" value="1"/>
</dbReference>
<dbReference type="PROSITE" id="PS50986">
    <property type="entry name" value="MANSC"/>
    <property type="match status" value="1"/>
</dbReference>
<evidence type="ECO:0000259" key="10">
    <source>
        <dbReference type="PROSITE" id="PS50986"/>
    </source>
</evidence>
<dbReference type="EMBL" id="VOAJ01001968">
    <property type="protein sequence ID" value="KAF0883821.1"/>
    <property type="molecule type" value="Genomic_DNA"/>
</dbReference>
<evidence type="ECO:0000256" key="3">
    <source>
        <dbReference type="ARBA" id="ARBA00022729"/>
    </source>
</evidence>
<evidence type="ECO:0000313" key="11">
    <source>
        <dbReference type="EMBL" id="KAF0883821.1"/>
    </source>
</evidence>
<protein>
    <submittedName>
        <fullName evidence="11">MANS1 protein</fullName>
    </submittedName>
</protein>